<dbReference type="GO" id="GO:0003677">
    <property type="term" value="F:DNA binding"/>
    <property type="evidence" value="ECO:0007669"/>
    <property type="project" value="UniProtKB-UniRule"/>
</dbReference>
<dbReference type="GO" id="GO:0006355">
    <property type="term" value="P:regulation of DNA-templated transcription"/>
    <property type="evidence" value="ECO:0007669"/>
    <property type="project" value="InterPro"/>
</dbReference>
<dbReference type="SMART" id="SM01043">
    <property type="entry name" value="BTAD"/>
    <property type="match status" value="1"/>
</dbReference>
<keyword evidence="2" id="KW-0805">Transcription regulation</keyword>
<dbReference type="InterPro" id="IPR005158">
    <property type="entry name" value="BTAD"/>
</dbReference>
<evidence type="ECO:0000256" key="2">
    <source>
        <dbReference type="ARBA" id="ARBA00023015"/>
    </source>
</evidence>
<keyword evidence="9" id="KW-1185">Reference proteome</keyword>
<organism evidence="8 9">
    <name type="scientific">Nonomuraea endophytica</name>
    <dbReference type="NCBI Taxonomy" id="714136"/>
    <lineage>
        <taxon>Bacteria</taxon>
        <taxon>Bacillati</taxon>
        <taxon>Actinomycetota</taxon>
        <taxon>Actinomycetes</taxon>
        <taxon>Streptosporangiales</taxon>
        <taxon>Streptosporangiaceae</taxon>
        <taxon>Nonomuraea</taxon>
    </lineage>
</organism>
<evidence type="ECO:0000256" key="6">
    <source>
        <dbReference type="SAM" id="MobiDB-lite"/>
    </source>
</evidence>
<dbReference type="PROSITE" id="PS51755">
    <property type="entry name" value="OMPR_PHOB"/>
    <property type="match status" value="1"/>
</dbReference>
<evidence type="ECO:0000256" key="1">
    <source>
        <dbReference type="ARBA" id="ARBA00005820"/>
    </source>
</evidence>
<evidence type="ECO:0000259" key="7">
    <source>
        <dbReference type="PROSITE" id="PS51755"/>
    </source>
</evidence>
<feature type="domain" description="OmpR/PhoB-type" evidence="7">
    <location>
        <begin position="1"/>
        <end position="70"/>
    </location>
</feature>
<evidence type="ECO:0000256" key="4">
    <source>
        <dbReference type="ARBA" id="ARBA00023163"/>
    </source>
</evidence>
<proteinExistence type="inferred from homology"/>
<keyword evidence="3 5" id="KW-0238">DNA-binding</keyword>
<name>A0A7W8EK75_9ACTN</name>
<keyword evidence="4" id="KW-0804">Transcription</keyword>
<protein>
    <submittedName>
        <fullName evidence="8">DNA-binding SARP family transcriptional activator</fullName>
    </submittedName>
</protein>
<dbReference type="PANTHER" id="PTHR35807">
    <property type="entry name" value="TRANSCRIPTIONAL REGULATOR REDD-RELATED"/>
    <property type="match status" value="1"/>
</dbReference>
<reference evidence="8 9" key="1">
    <citation type="submission" date="2020-08" db="EMBL/GenBank/DDBJ databases">
        <title>Genomic Encyclopedia of Type Strains, Phase IV (KMG-IV): sequencing the most valuable type-strain genomes for metagenomic binning, comparative biology and taxonomic classification.</title>
        <authorList>
            <person name="Goeker M."/>
        </authorList>
    </citation>
    <scope>NUCLEOTIDE SEQUENCE [LARGE SCALE GENOMIC DNA]</scope>
    <source>
        <strain evidence="8 9">DSM 45385</strain>
    </source>
</reference>
<evidence type="ECO:0000256" key="3">
    <source>
        <dbReference type="ARBA" id="ARBA00023125"/>
    </source>
</evidence>
<evidence type="ECO:0000313" key="9">
    <source>
        <dbReference type="Proteomes" id="UP000568380"/>
    </source>
</evidence>
<dbReference type="SUPFAM" id="SSF48452">
    <property type="entry name" value="TPR-like"/>
    <property type="match status" value="1"/>
</dbReference>
<dbReference type="Gene3D" id="1.10.10.10">
    <property type="entry name" value="Winged helix-like DNA-binding domain superfamily/Winged helix DNA-binding domain"/>
    <property type="match status" value="1"/>
</dbReference>
<dbReference type="Pfam" id="PF00486">
    <property type="entry name" value="Trans_reg_C"/>
    <property type="match status" value="1"/>
</dbReference>
<accession>A0A7W8EK75</accession>
<dbReference type="AlphaFoldDB" id="A0A7W8EK75"/>
<dbReference type="GO" id="GO:0000160">
    <property type="term" value="P:phosphorelay signal transduction system"/>
    <property type="evidence" value="ECO:0007669"/>
    <property type="project" value="InterPro"/>
</dbReference>
<gene>
    <name evidence="8" type="ORF">HNR40_007811</name>
</gene>
<dbReference type="PANTHER" id="PTHR35807:SF1">
    <property type="entry name" value="TRANSCRIPTIONAL REGULATOR REDD"/>
    <property type="match status" value="1"/>
</dbReference>
<dbReference type="EMBL" id="JACHIN010000013">
    <property type="protein sequence ID" value="MBB5082316.1"/>
    <property type="molecule type" value="Genomic_DNA"/>
</dbReference>
<dbReference type="InterPro" id="IPR011990">
    <property type="entry name" value="TPR-like_helical_dom_sf"/>
</dbReference>
<dbReference type="Gene3D" id="1.25.40.10">
    <property type="entry name" value="Tetratricopeptide repeat domain"/>
    <property type="match status" value="1"/>
</dbReference>
<dbReference type="InterPro" id="IPR016032">
    <property type="entry name" value="Sig_transdc_resp-reg_C-effctor"/>
</dbReference>
<dbReference type="CDD" id="cd15831">
    <property type="entry name" value="BTAD"/>
    <property type="match status" value="1"/>
</dbReference>
<dbReference type="InterPro" id="IPR051677">
    <property type="entry name" value="AfsR-DnrI-RedD_regulator"/>
</dbReference>
<comment type="caution">
    <text evidence="8">The sequence shown here is derived from an EMBL/GenBank/DDBJ whole genome shotgun (WGS) entry which is preliminary data.</text>
</comment>
<sequence length="248" mass="27811">MLALLLSSANEVMPTEALVQELWEGHPPVSAPTTLQTYVYQLRKLLLRGDREADGPRLVTKHGAYLLAVEDDMLDAVRFERLVNAAQRDLRANKLEPASAALCQALGLWHGSALADVVTGSRLAIYTTRLEELRVHATKLKIEAWLRMGRHHEVIAELKQLTAVHPLDEWFHLRLMEALSLASRRHEALEVYHRLRYILREELGLEPGSEMQELQRMVLATGHGPVLGRAAPNGRRGPALPQKADCVL</sequence>
<dbReference type="Pfam" id="PF03704">
    <property type="entry name" value="BTAD"/>
    <property type="match status" value="1"/>
</dbReference>
<dbReference type="InterPro" id="IPR001867">
    <property type="entry name" value="OmpR/PhoB-type_DNA-bd"/>
</dbReference>
<comment type="similarity">
    <text evidence="1">Belongs to the AfsR/DnrI/RedD regulatory family.</text>
</comment>
<dbReference type="SUPFAM" id="SSF46894">
    <property type="entry name" value="C-terminal effector domain of the bipartite response regulators"/>
    <property type="match status" value="1"/>
</dbReference>
<feature type="DNA-binding region" description="OmpR/PhoB-type" evidence="5">
    <location>
        <begin position="1"/>
        <end position="70"/>
    </location>
</feature>
<dbReference type="Proteomes" id="UP000568380">
    <property type="component" value="Unassembled WGS sequence"/>
</dbReference>
<evidence type="ECO:0000313" key="8">
    <source>
        <dbReference type="EMBL" id="MBB5082316.1"/>
    </source>
</evidence>
<dbReference type="InterPro" id="IPR036388">
    <property type="entry name" value="WH-like_DNA-bd_sf"/>
</dbReference>
<feature type="region of interest" description="Disordered" evidence="6">
    <location>
        <begin position="228"/>
        <end position="248"/>
    </location>
</feature>
<evidence type="ECO:0000256" key="5">
    <source>
        <dbReference type="PROSITE-ProRule" id="PRU01091"/>
    </source>
</evidence>